<evidence type="ECO:0000256" key="3">
    <source>
        <dbReference type="ARBA" id="ARBA00022833"/>
    </source>
</evidence>
<dbReference type="Pfam" id="PF01258">
    <property type="entry name" value="zf-dskA_traR"/>
    <property type="match status" value="1"/>
</dbReference>
<feature type="zinc finger region" description="dksA C4-type" evidence="4">
    <location>
        <begin position="51"/>
        <end position="75"/>
    </location>
</feature>
<accession>A0AB39C0A0</accession>
<protein>
    <submittedName>
        <fullName evidence="7">DksA-like zinc-finger protein</fullName>
    </submittedName>
</protein>
<reference evidence="7" key="1">
    <citation type="submission" date="2024-06" db="EMBL/GenBank/DDBJ databases">
        <authorList>
            <person name="Agudelo-Romero P."/>
            <person name="Caparros-Martin J.A."/>
            <person name="Sharma A."/>
            <person name="Saladie M."/>
            <person name="Stick S.M."/>
            <person name="O'Gara F."/>
        </authorList>
    </citation>
    <scope>NUCLEOTIDE SEQUENCE</scope>
    <source>
        <strain evidence="7">VContig3</strain>
    </source>
</reference>
<feature type="region of interest" description="Disordered" evidence="5">
    <location>
        <begin position="1"/>
        <end position="23"/>
    </location>
</feature>
<dbReference type="Gene3D" id="1.20.120.910">
    <property type="entry name" value="DksA, coiled-coil domain"/>
    <property type="match status" value="1"/>
</dbReference>
<feature type="region of interest" description="Disordered" evidence="5">
    <location>
        <begin position="67"/>
        <end position="87"/>
    </location>
</feature>
<organism evidence="7">
    <name type="scientific">Pakpunavirus sp</name>
    <dbReference type="NCBI Taxonomy" id="2833053"/>
    <lineage>
        <taxon>Viruses</taxon>
        <taxon>Duplodnaviria</taxon>
        <taxon>Heunggongvirae</taxon>
        <taxon>Uroviricota</taxon>
        <taxon>Caudoviricetes</taxon>
        <taxon>Vandenendeviridae</taxon>
        <taxon>Skurskavirinae</taxon>
        <taxon>Pakpunavirus</taxon>
    </lineage>
</organism>
<dbReference type="GO" id="GO:0008270">
    <property type="term" value="F:zinc ion binding"/>
    <property type="evidence" value="ECO:0007669"/>
    <property type="project" value="UniProtKB-KW"/>
</dbReference>
<proteinExistence type="predicted"/>
<evidence type="ECO:0000256" key="5">
    <source>
        <dbReference type="SAM" id="MobiDB-lite"/>
    </source>
</evidence>
<evidence type="ECO:0000313" key="7">
    <source>
        <dbReference type="EMBL" id="XDI97887.1"/>
    </source>
</evidence>
<dbReference type="EMBL" id="PP986817">
    <property type="protein sequence ID" value="XDI97887.1"/>
    <property type="molecule type" value="Genomic_DNA"/>
</dbReference>
<feature type="domain" description="Zinc finger DksA/TraR C4-type" evidence="6">
    <location>
        <begin position="48"/>
        <end position="79"/>
    </location>
</feature>
<name>A0AB39C0A0_9CAUD</name>
<keyword evidence="3" id="KW-0862">Zinc</keyword>
<sequence>MSDYTEMAEALEQSRNMPDPADRASGMEILDRISGVAAVRARMQGEGRPDCLDCGYDIPKERRDAVSNAVRCKECQDDQDKREARRG</sequence>
<keyword evidence="1" id="KW-0479">Metal-binding</keyword>
<evidence type="ECO:0000259" key="6">
    <source>
        <dbReference type="Pfam" id="PF01258"/>
    </source>
</evidence>
<keyword evidence="2 7" id="KW-0863">Zinc-finger</keyword>
<evidence type="ECO:0000256" key="1">
    <source>
        <dbReference type="ARBA" id="ARBA00022723"/>
    </source>
</evidence>
<dbReference type="InterPro" id="IPR000962">
    <property type="entry name" value="Znf_DskA_TraR"/>
</dbReference>
<dbReference type="PROSITE" id="PS51128">
    <property type="entry name" value="ZF_DKSA_2"/>
    <property type="match status" value="1"/>
</dbReference>
<evidence type="ECO:0000256" key="2">
    <source>
        <dbReference type="ARBA" id="ARBA00022771"/>
    </source>
</evidence>
<evidence type="ECO:0000256" key="4">
    <source>
        <dbReference type="PROSITE-ProRule" id="PRU00510"/>
    </source>
</evidence>